<sequence>MLYSALFDGAIGVGGVLESLLSLQPISNAAKIAVANMLRIMICTSSVCFFLYLLELLIFLKKINCDIVLVKLILY</sequence>
<proteinExistence type="predicted"/>
<organism evidence="2 3">
    <name type="scientific">Aeromonas sobria</name>
    <dbReference type="NCBI Taxonomy" id="646"/>
    <lineage>
        <taxon>Bacteria</taxon>
        <taxon>Pseudomonadati</taxon>
        <taxon>Pseudomonadota</taxon>
        <taxon>Gammaproteobacteria</taxon>
        <taxon>Aeromonadales</taxon>
        <taxon>Aeromonadaceae</taxon>
        <taxon>Aeromonas</taxon>
    </lineage>
</organism>
<dbReference type="EMBL" id="LJZX01000040">
    <property type="protein sequence ID" value="PKQ77015.1"/>
    <property type="molecule type" value="Genomic_DNA"/>
</dbReference>
<reference evidence="2 3" key="1">
    <citation type="journal article" date="2017" name="Front. Microbiol.">
        <title>Strong Genomic and Phenotypic Heterogeneity in the Aeromonas sobria Species Complex.</title>
        <authorList>
            <person name="Gauthier J."/>
            <person name="Vincent A.T."/>
            <person name="Charette S.J."/>
            <person name="Derome N."/>
        </authorList>
    </citation>
    <scope>NUCLEOTIDE SEQUENCE [LARGE SCALE GENOMIC DNA]</scope>
    <source>
        <strain evidence="2 3">JF2635</strain>
    </source>
</reference>
<accession>A0A2N3IWM3</accession>
<gene>
    <name evidence="2" type="ORF">AOX56_17730</name>
</gene>
<dbReference type="Proteomes" id="UP000233526">
    <property type="component" value="Unassembled WGS sequence"/>
</dbReference>
<feature type="transmembrane region" description="Helical" evidence="1">
    <location>
        <begin position="32"/>
        <end position="54"/>
    </location>
</feature>
<keyword evidence="1" id="KW-1133">Transmembrane helix</keyword>
<evidence type="ECO:0000313" key="3">
    <source>
        <dbReference type="Proteomes" id="UP000233526"/>
    </source>
</evidence>
<evidence type="ECO:0000313" key="2">
    <source>
        <dbReference type="EMBL" id="PKQ77015.1"/>
    </source>
</evidence>
<keyword evidence="1" id="KW-0472">Membrane</keyword>
<evidence type="ECO:0000256" key="1">
    <source>
        <dbReference type="SAM" id="Phobius"/>
    </source>
</evidence>
<dbReference type="AlphaFoldDB" id="A0A2N3IWM3"/>
<protein>
    <submittedName>
        <fullName evidence="2">Uncharacterized protein</fullName>
    </submittedName>
</protein>
<comment type="caution">
    <text evidence="2">The sequence shown here is derived from an EMBL/GenBank/DDBJ whole genome shotgun (WGS) entry which is preliminary data.</text>
</comment>
<name>A0A2N3IWM3_AERSO</name>
<keyword evidence="1" id="KW-0812">Transmembrane</keyword>